<dbReference type="InterPro" id="IPR029060">
    <property type="entry name" value="PIN-like_dom_sf"/>
</dbReference>
<dbReference type="RefSeq" id="WP_288185234.1">
    <property type="nucleotide sequence ID" value="NZ_LT608335.1"/>
</dbReference>
<dbReference type="SUPFAM" id="SSF88723">
    <property type="entry name" value="PIN domain-like"/>
    <property type="match status" value="1"/>
</dbReference>
<gene>
    <name evidence="1" type="ORF">KL86SPO_50353</name>
</gene>
<name>A0A212LYG5_9FIRM</name>
<reference evidence="1" key="1">
    <citation type="submission" date="2016-08" db="EMBL/GenBank/DDBJ databases">
        <authorList>
            <person name="Seilhamer J.J."/>
        </authorList>
    </citation>
    <scope>NUCLEOTIDE SEQUENCE</scope>
    <source>
        <strain evidence="1">86</strain>
    </source>
</reference>
<accession>A0A212LYG5</accession>
<evidence type="ECO:0008006" key="2">
    <source>
        <dbReference type="Google" id="ProtNLM"/>
    </source>
</evidence>
<organism evidence="1">
    <name type="scientific">uncultured Sporomusa sp</name>
    <dbReference type="NCBI Taxonomy" id="307249"/>
    <lineage>
        <taxon>Bacteria</taxon>
        <taxon>Bacillati</taxon>
        <taxon>Bacillota</taxon>
        <taxon>Negativicutes</taxon>
        <taxon>Selenomonadales</taxon>
        <taxon>Sporomusaceae</taxon>
        <taxon>Sporomusa</taxon>
        <taxon>environmental samples</taxon>
    </lineage>
</organism>
<dbReference type="AlphaFoldDB" id="A0A212LYG5"/>
<sequence>MNIRFIDTSILLNILDIPGRNADRDLVTEEFKQIIQDKNQTLILPLATIIETGNHIAHISDGRVRREKGERMAEYLRRTAKGESPWKYYDRGLAQTDLLKLADQFPDSAMREMGIGDLSIIYAYEQYKEEVPAVGSIMIWSMDKHLAQYKEEMRLPTRRKKR</sequence>
<dbReference type="EMBL" id="FMJE01000005">
    <property type="protein sequence ID" value="SCM82582.1"/>
    <property type="molecule type" value="Genomic_DNA"/>
</dbReference>
<evidence type="ECO:0000313" key="1">
    <source>
        <dbReference type="EMBL" id="SCM82582.1"/>
    </source>
</evidence>
<proteinExistence type="predicted"/>
<protein>
    <recommendedName>
        <fullName evidence="2">PIN domain-containing protein</fullName>
    </recommendedName>
</protein>